<dbReference type="VEuPathDB" id="MicrosporidiaDB:NEQG_00812"/>
<evidence type="ECO:0000256" key="1">
    <source>
        <dbReference type="SAM" id="Coils"/>
    </source>
</evidence>
<dbReference type="InParanoid" id="I3EIE6"/>
<keyword evidence="3" id="KW-1185">Reference proteome</keyword>
<dbReference type="HOGENOM" id="CLU_306305_0_0_1"/>
<dbReference type="AlphaFoldDB" id="I3EIE6"/>
<evidence type="ECO:0000313" key="3">
    <source>
        <dbReference type="Proteomes" id="UP000002872"/>
    </source>
</evidence>
<reference evidence="2" key="1">
    <citation type="submission" date="2011-01" db="EMBL/GenBank/DDBJ databases">
        <title>The Genome Sequence of Nematocida parisii strain ERTm3.</title>
        <authorList>
            <consortium name="The Broad Institute Genome Sequencing Platform"/>
            <consortium name="The Broad Institute Genome Sequencing Center for Infectious Disease"/>
            <person name="Cuomo C."/>
            <person name="Troemel E."/>
            <person name="Young S.K."/>
            <person name="Zeng Q."/>
            <person name="Gargeya S."/>
            <person name="Fitzgerald M."/>
            <person name="Haas B."/>
            <person name="Abouelleil A."/>
            <person name="Alvarado L."/>
            <person name="Arachchi H.M."/>
            <person name="Berlin A."/>
            <person name="Chapman S.B."/>
            <person name="Gearin G."/>
            <person name="Goldberg J."/>
            <person name="Griggs A."/>
            <person name="Gujja S."/>
            <person name="Hansen M."/>
            <person name="Heiman D."/>
            <person name="Howarth C."/>
            <person name="Larimer J."/>
            <person name="Lui A."/>
            <person name="MacDonald P.J.P."/>
            <person name="McCowen C."/>
            <person name="Montmayeur A."/>
            <person name="Murphy C."/>
            <person name="Neiman D."/>
            <person name="Pearson M."/>
            <person name="Priest M."/>
            <person name="Roberts A."/>
            <person name="Saif S."/>
            <person name="Shea T."/>
            <person name="Sisk P."/>
            <person name="Stolte C."/>
            <person name="Sykes S."/>
            <person name="Wortman J."/>
            <person name="Nusbaum C."/>
            <person name="Birren B."/>
        </authorList>
    </citation>
    <scope>NUCLEOTIDE SEQUENCE</scope>
    <source>
        <strain evidence="2">ERTm3</strain>
    </source>
</reference>
<keyword evidence="1" id="KW-0175">Coiled coil</keyword>
<name>I3EIE6_NEMP3</name>
<gene>
    <name evidence="2" type="ORF">NEQG_00812</name>
</gene>
<dbReference type="Proteomes" id="UP000002872">
    <property type="component" value="Unassembled WGS sequence"/>
</dbReference>
<dbReference type="OrthoDB" id="2187270at2759"/>
<dbReference type="EMBL" id="GL870877">
    <property type="protein sequence ID" value="EIJ88993.1"/>
    <property type="molecule type" value="Genomic_DNA"/>
</dbReference>
<accession>I3EIE6</accession>
<evidence type="ECO:0000313" key="2">
    <source>
        <dbReference type="EMBL" id="EIJ88993.1"/>
    </source>
</evidence>
<organism evidence="2 3">
    <name type="scientific">Nematocida parisii (strain ERTm3)</name>
    <name type="common">Nematode killer fungus</name>
    <dbReference type="NCBI Taxonomy" id="935791"/>
    <lineage>
        <taxon>Eukaryota</taxon>
        <taxon>Fungi</taxon>
        <taxon>Fungi incertae sedis</taxon>
        <taxon>Microsporidia</taxon>
        <taxon>Nematocida</taxon>
    </lineage>
</organism>
<proteinExistence type="predicted"/>
<protein>
    <submittedName>
        <fullName evidence="2">Uncharacterized protein</fullName>
    </submittedName>
</protein>
<feature type="coiled-coil region" evidence="1">
    <location>
        <begin position="318"/>
        <end position="345"/>
    </location>
</feature>
<sequence>MAGLFLEQANVSQMLTCCGVQNNSLYFVHENVIEFVETQRQIKLPCNIKWAVSDGCVIYALTEKDIYKVKPGTGSSYEMSSSVFDLCDIPVKNGYFRDNKIFILSENEVIVYDVQSEETFRYVPYGHKILCMDLCYTHSNEFVLLLSSHNQNVIRTISVRNGLEEVAQFSVPSSVHMIYSLLNKSMLLIEPDKISLHNSSSITHSMCFNAQVVRTGIILNNVCVLSLLTNELCYIDIDQFLVVNYIKPGIISEGMLCIREHLYLYNKIGDICVVDIKNNISHIVKTNTGVTALKKGYKLTGMKIQSSGGCERIQLLTQRSKSIRLEELTQKYKEYTNKLEIEEKPVQILSNGVYSVVRYIDRLNIIDKRFRNESVVFSQDIIMCSVSNASIYYLNKSGVLSAYKENKTSGVCLFCGDSGISSETNKNHTQACLGEVFFADMHNNLLVCSTTKGIYLANAESGMSQCIGEYNPISLRIYKETVVIGDENESTVIHINNNLEVTKQHSIPIAGGTVVPISAEEYLLHKYNGSLWYIHNDSTKTQNIRIGTAVIKGISYLEDKILIITDSNSILLDTCRSTVNAQLIDSRNKHGISCIDTDSNEYQVYRYNKNLDKHYIAIYKLVNCPVYSKKSVVRNGCIKDNDIVDAINIKKYRVIISKSTALVKETVLSNESSIKVSLYNSNGCIHSVSYNKVYSTHCIGIGNRLYLAINKEDRSEILTLKIKKNAISQIESAPIESSITGISVHKGILCCCTTVGVILLRMHKFRLIPVGKNTLHTYSNGAGRCEVRDGYLVEYVLFHIILHRIILDRGTVRLEKSPLVYVDRVKSRHKVVRMLNDKYFVIGYAHETSGSIILLKRKENTRMHVVLSFSLPSGVIGIEKTSLSLINRSDTLFILTETGSIYRMELIDDNVISALVHVHRNSSPSEKNEIQVFAKEDLFPIMEVKSHANKKVILSSEPDKITSLSISL</sequence>
<dbReference type="OMA" id="YFVHENV"/>